<gene>
    <name evidence="1" type="ORF">EZS28_040196</name>
</gene>
<dbReference type="InterPro" id="IPR011010">
    <property type="entry name" value="DNA_brk_join_enz"/>
</dbReference>
<sequence length="75" mass="8469">MSKAVHKIMDQAGIEKFYSETSIRKASITKAIQQGASYIQINRFSRHADGTSTVQVHYDTNLNDDIRRRLGTLNA</sequence>
<reference evidence="1 2" key="1">
    <citation type="submission" date="2019-03" db="EMBL/GenBank/DDBJ databases">
        <title>Single cell metagenomics reveals metabolic interactions within the superorganism composed of flagellate Streblomastix strix and complex community of Bacteroidetes bacteria on its surface.</title>
        <authorList>
            <person name="Treitli S.C."/>
            <person name="Kolisko M."/>
            <person name="Husnik F."/>
            <person name="Keeling P."/>
            <person name="Hampl V."/>
        </authorList>
    </citation>
    <scope>NUCLEOTIDE SEQUENCE [LARGE SCALE GENOMIC DNA]</scope>
    <source>
        <strain evidence="1">ST1C</strain>
    </source>
</reference>
<evidence type="ECO:0008006" key="3">
    <source>
        <dbReference type="Google" id="ProtNLM"/>
    </source>
</evidence>
<evidence type="ECO:0000313" key="2">
    <source>
        <dbReference type="Proteomes" id="UP000324800"/>
    </source>
</evidence>
<dbReference type="GO" id="GO:0003677">
    <property type="term" value="F:DNA binding"/>
    <property type="evidence" value="ECO:0007669"/>
    <property type="project" value="InterPro"/>
</dbReference>
<proteinExistence type="predicted"/>
<protein>
    <recommendedName>
        <fullName evidence="3">Tyr recombinase domain-containing protein</fullName>
    </recommendedName>
</protein>
<organism evidence="1 2">
    <name type="scientific">Streblomastix strix</name>
    <dbReference type="NCBI Taxonomy" id="222440"/>
    <lineage>
        <taxon>Eukaryota</taxon>
        <taxon>Metamonada</taxon>
        <taxon>Preaxostyla</taxon>
        <taxon>Oxymonadida</taxon>
        <taxon>Streblomastigidae</taxon>
        <taxon>Streblomastix</taxon>
    </lineage>
</organism>
<name>A0A5J4U151_9EUKA</name>
<dbReference type="SUPFAM" id="SSF56349">
    <property type="entry name" value="DNA breaking-rejoining enzymes"/>
    <property type="match status" value="1"/>
</dbReference>
<evidence type="ECO:0000313" key="1">
    <source>
        <dbReference type="EMBL" id="KAA6364277.1"/>
    </source>
</evidence>
<accession>A0A5J4U151</accession>
<comment type="caution">
    <text evidence="1">The sequence shown here is derived from an EMBL/GenBank/DDBJ whole genome shotgun (WGS) entry which is preliminary data.</text>
</comment>
<dbReference type="Proteomes" id="UP000324800">
    <property type="component" value="Unassembled WGS sequence"/>
</dbReference>
<dbReference type="EMBL" id="SNRW01021868">
    <property type="protein sequence ID" value="KAA6364277.1"/>
    <property type="molecule type" value="Genomic_DNA"/>
</dbReference>
<dbReference type="AlphaFoldDB" id="A0A5J4U151"/>